<protein>
    <recommendedName>
        <fullName evidence="3">CARDB domain-containing protein</fullName>
    </recommendedName>
</protein>
<dbReference type="InterPro" id="IPR053683">
    <property type="entry name" value="SlaA-like"/>
</dbReference>
<name>A0A830H2P8_9CREN</name>
<gene>
    <name evidence="1" type="ORF">GCM10007116_07900</name>
</gene>
<comment type="caution">
    <text evidence="1">The sequence shown here is derived from an EMBL/GenBank/DDBJ whole genome shotgun (WGS) entry which is preliminary data.</text>
</comment>
<dbReference type="Proteomes" id="UP000616143">
    <property type="component" value="Unassembled WGS sequence"/>
</dbReference>
<reference evidence="1" key="2">
    <citation type="submission" date="2020-09" db="EMBL/GenBank/DDBJ databases">
        <authorList>
            <person name="Sun Q."/>
            <person name="Ohkuma M."/>
        </authorList>
    </citation>
    <scope>NUCLEOTIDE SEQUENCE</scope>
    <source>
        <strain evidence="1">JCM 31740</strain>
    </source>
</reference>
<dbReference type="NCBIfam" id="NF040787">
    <property type="entry name" value="S-lay_SlaA_Mtsph"/>
    <property type="match status" value="1"/>
</dbReference>
<evidence type="ECO:0000313" key="1">
    <source>
        <dbReference type="EMBL" id="GGT92563.1"/>
    </source>
</evidence>
<accession>A0A830H2P8</accession>
<dbReference type="EMBL" id="BMQS01000006">
    <property type="protein sequence ID" value="GGT92563.1"/>
    <property type="molecule type" value="Genomic_DNA"/>
</dbReference>
<sequence>MRGGGRYSEPLGNVILTLFLLSSVVGLPAGAQTSQLNGGSSISSNVQYLSPGQVVLVAVTDPGLVNAFGVETNGVVNATGLRDAAEYVLNNTYVSWRTASESLFQVLTAAGGTNPSNYVTFVKGTDTFWIFLTNTSEEGRVETVNGKDLTVTVSAYCTILVLFTNTSSATFTNPNLKLNGSGNLVYVLPSVEPVLYQGSTPLRGGSEVGVFDLNDVINGSPQVNLTYVSTSGPVSTTLYYFTSEHVGVSSSQVTVPLNSTWTATVYDQGALVDPLRGTTFTYTVNATTDTEVNPFGERIAYYGIPYSEQEVLVNTSASIPLPPSYYSALGLSPTLQVYNGTFTVYLDSVPTDPSYSGRIGTGYQDRLASKVNASQYDELISVHLFQQLTPIYVNLSDALGMQSSLNLTGVISPTTVTETPVSTTHSGDIAVKAFDNVSNFSAALNLPVNVSVTLGGTTIASKVVYLSEDGIGSFQAPVNVTLGPTSVTQVGEYVLITLTPSELRQVDIEATVATDYGNVLYGFNSGTVSYAEGVTVRPSSLVPLLPSAPSIPNATKYIVVSVPNNTTNYTVMYVEPNLPPNLVGGFTQLIIKGDQLIYNGMEVATFVVVVSIPGRQSLTLNLNQLGYREYLSYNDTFTVPVTNSQLNSSTLPPGTTIQFEVNDLLSPAPNVTYVLTAPPVKPPPVEKVSSLETLLEAPTNRTFSSSVTAYLPSTSGTFDQHTLLVYVRDEALASKYPSTSLNPTAYLYLKLADGSYYQFLKGVDFALLTLNETYPDSGNFTGSIDYYLSGGYVVLDGHYVPADEMVGAQLTVSYSSLASLNSSNATVTFEGANMSVNVSSSDASPGAPVNVTLYAPGLVKSSYETLNSSDVLFVDFVAWNGGPFPAIVEGYNLSLVEESAGSPYFLARVYLGNASAADLVGDNSLTAHLGIFRGAPGSPSFSPMPTLTVAPGSTVMFYSLDQVSDLSSSSGVVPVNFYTTVRVKDVTPTVKILNSDPSTPYDVLSISLNYSVLSLLDLKPVLSNSPCAPTSGAPTSGFVASGYVKASVSGETINLCFVPRVSLNLPGGGGGTAEPGSIYYLSLPMTLWNGTPNSYSPAGLNVNATDSVSVTVVEYQFTNKVSPSGGITDLQRSDELLNGASVNVSAFISPVVEEFWSTQNLTDSLNNTVPIPQHPQCSENVNVTVWAPEAVNNPNLPDHGRSFNVTVTNNYTNIYTIQSSPSIVTCGYSTKVLTLYEIGNSDYYTANLVVLPYSFPGGSPPNTPPGELPVFIDSINRVSVKADIVVGEIPHLVVLYYFPLLENSTIFANGSSFFYVGSLPDPSVTSISIKGQQSNNVLTVGNTYSVNIEVTNLGTGTGPVNIITEIQYNHVTITSPETSASTLYSKQTITITMTFTPSISGTYTVTTIFYQNQELSEPYPISPIFTISINAVGSGGAGATFVSNRPVMYQDGLLGVDR</sequence>
<proteinExistence type="predicted"/>
<evidence type="ECO:0000313" key="2">
    <source>
        <dbReference type="Proteomes" id="UP000616143"/>
    </source>
</evidence>
<reference evidence="1" key="1">
    <citation type="journal article" date="2014" name="Int. J. Syst. Evol. Microbiol.">
        <title>Complete genome sequence of Corynebacterium casei LMG S-19264T (=DSM 44701T), isolated from a smear-ripened cheese.</title>
        <authorList>
            <consortium name="US DOE Joint Genome Institute (JGI-PGF)"/>
            <person name="Walter F."/>
            <person name="Albersmeier A."/>
            <person name="Kalinowski J."/>
            <person name="Ruckert C."/>
        </authorList>
    </citation>
    <scope>NUCLEOTIDE SEQUENCE</scope>
    <source>
        <strain evidence="1">JCM 31740</strain>
    </source>
</reference>
<evidence type="ECO:0008006" key="3">
    <source>
        <dbReference type="Google" id="ProtNLM"/>
    </source>
</evidence>
<dbReference type="RefSeq" id="WP_268243606.1">
    <property type="nucleotide sequence ID" value="NZ_BMQS01000006.1"/>
</dbReference>
<organism evidence="1 2">
    <name type="scientific">Sulfodiicoccus acidiphilus</name>
    <dbReference type="NCBI Taxonomy" id="1670455"/>
    <lineage>
        <taxon>Archaea</taxon>
        <taxon>Thermoproteota</taxon>
        <taxon>Thermoprotei</taxon>
        <taxon>Sulfolobales</taxon>
        <taxon>Sulfolobaceae</taxon>
        <taxon>Sulfodiicoccus</taxon>
    </lineage>
</organism>